<organism evidence="9 10">
    <name type="scientific">Glaesserella australis</name>
    <dbReference type="NCBI Taxonomy" id="2094024"/>
    <lineage>
        <taxon>Bacteria</taxon>
        <taxon>Pseudomonadati</taxon>
        <taxon>Pseudomonadota</taxon>
        <taxon>Gammaproteobacteria</taxon>
        <taxon>Pasteurellales</taxon>
        <taxon>Pasteurellaceae</taxon>
        <taxon>Glaesserella</taxon>
    </lineage>
</organism>
<comment type="similarity">
    <text evidence="2">Belongs to the N-acetylmuramoyl-L-alanine amidase 3 family.</text>
</comment>
<feature type="signal peptide" evidence="7">
    <location>
        <begin position="1"/>
        <end position="21"/>
    </location>
</feature>
<dbReference type="OrthoDB" id="9806267at2"/>
<dbReference type="GO" id="GO:0030288">
    <property type="term" value="C:outer membrane-bounded periplasmic space"/>
    <property type="evidence" value="ECO:0007669"/>
    <property type="project" value="TreeGrafter"/>
</dbReference>
<evidence type="ECO:0000256" key="4">
    <source>
        <dbReference type="ARBA" id="ARBA00022801"/>
    </source>
</evidence>
<dbReference type="AlphaFoldDB" id="A0A328C1V6"/>
<protein>
    <recommendedName>
        <fullName evidence="3">N-acetylmuramoyl-L-alanine amidase</fullName>
        <ecNumber evidence="3">3.5.1.28</ecNumber>
    </recommendedName>
</protein>
<feature type="region of interest" description="Disordered" evidence="6">
    <location>
        <begin position="265"/>
        <end position="345"/>
    </location>
</feature>
<dbReference type="SUPFAM" id="SSF54106">
    <property type="entry name" value="LysM domain"/>
    <property type="match status" value="1"/>
</dbReference>
<reference evidence="10" key="1">
    <citation type="submission" date="2018-02" db="EMBL/GenBank/DDBJ databases">
        <title>Glaesserella australis sp. nov., isolated from the lungs of pigs.</title>
        <authorList>
            <person name="Turni C."/>
            <person name="Christensen H."/>
        </authorList>
    </citation>
    <scope>NUCLEOTIDE SEQUENCE [LARGE SCALE GENOMIC DNA]</scope>
    <source>
        <strain evidence="10">HS4635</strain>
    </source>
</reference>
<dbReference type="PROSITE" id="PS51782">
    <property type="entry name" value="LYSM"/>
    <property type="match status" value="1"/>
</dbReference>
<dbReference type="Pfam" id="PF01476">
    <property type="entry name" value="LysM"/>
    <property type="match status" value="1"/>
</dbReference>
<dbReference type="SMART" id="SM00257">
    <property type="entry name" value="LysM"/>
    <property type="match status" value="1"/>
</dbReference>
<feature type="compositionally biased region" description="Basic and acidic residues" evidence="6">
    <location>
        <begin position="265"/>
        <end position="341"/>
    </location>
</feature>
<keyword evidence="5" id="KW-0961">Cell wall biogenesis/degradation</keyword>
<dbReference type="PANTHER" id="PTHR30404:SF6">
    <property type="entry name" value="N-ACETYLMURAMOYL-L-ALANINE AMIDASE AMIB"/>
    <property type="match status" value="1"/>
</dbReference>
<evidence type="ECO:0000256" key="5">
    <source>
        <dbReference type="ARBA" id="ARBA00023316"/>
    </source>
</evidence>
<evidence type="ECO:0000256" key="6">
    <source>
        <dbReference type="SAM" id="MobiDB-lite"/>
    </source>
</evidence>
<comment type="catalytic activity">
    <reaction evidence="1">
        <text>Hydrolyzes the link between N-acetylmuramoyl residues and L-amino acid residues in certain cell-wall glycopeptides.</text>
        <dbReference type="EC" id="3.5.1.28"/>
    </reaction>
</comment>
<dbReference type="SMART" id="SM00646">
    <property type="entry name" value="Ami_3"/>
    <property type="match status" value="1"/>
</dbReference>
<keyword evidence="7" id="KW-0732">Signal</keyword>
<evidence type="ECO:0000256" key="1">
    <source>
        <dbReference type="ARBA" id="ARBA00001561"/>
    </source>
</evidence>
<gene>
    <name evidence="9" type="ORF">C5N92_07210</name>
</gene>
<dbReference type="EMBL" id="PTPX01000014">
    <property type="protein sequence ID" value="RAL18494.1"/>
    <property type="molecule type" value="Genomic_DNA"/>
</dbReference>
<dbReference type="InterPro" id="IPR018392">
    <property type="entry name" value="LysM"/>
</dbReference>
<dbReference type="PANTHER" id="PTHR30404">
    <property type="entry name" value="N-ACETYLMURAMOYL-L-ALANINE AMIDASE"/>
    <property type="match status" value="1"/>
</dbReference>
<evidence type="ECO:0000313" key="10">
    <source>
        <dbReference type="Proteomes" id="UP000248689"/>
    </source>
</evidence>
<dbReference type="InterPro" id="IPR050695">
    <property type="entry name" value="N-acetylmuramoyl_amidase_3"/>
</dbReference>
<dbReference type="GO" id="GO:0071555">
    <property type="term" value="P:cell wall organization"/>
    <property type="evidence" value="ECO:0007669"/>
    <property type="project" value="UniProtKB-KW"/>
</dbReference>
<dbReference type="GO" id="GO:0008745">
    <property type="term" value="F:N-acetylmuramoyl-L-alanine amidase activity"/>
    <property type="evidence" value="ECO:0007669"/>
    <property type="project" value="UniProtKB-EC"/>
</dbReference>
<evidence type="ECO:0000256" key="2">
    <source>
        <dbReference type="ARBA" id="ARBA00010860"/>
    </source>
</evidence>
<evidence type="ECO:0000259" key="8">
    <source>
        <dbReference type="PROSITE" id="PS51782"/>
    </source>
</evidence>
<dbReference type="Pfam" id="PF01520">
    <property type="entry name" value="Amidase_3"/>
    <property type="match status" value="1"/>
</dbReference>
<keyword evidence="10" id="KW-1185">Reference proteome</keyword>
<dbReference type="SUPFAM" id="SSF53187">
    <property type="entry name" value="Zn-dependent exopeptidases"/>
    <property type="match status" value="1"/>
</dbReference>
<dbReference type="RefSeq" id="WP_111750176.1">
    <property type="nucleotide sequence ID" value="NZ_PTPX01000014.1"/>
</dbReference>
<proteinExistence type="inferred from homology"/>
<dbReference type="CDD" id="cd02696">
    <property type="entry name" value="MurNAc-LAA"/>
    <property type="match status" value="1"/>
</dbReference>
<sequence length="392" mass="43896">MQKLLRYFFLVTLFTSFSVQAKLTIAIDAGHGGKDPGAIGKNLGIKEKEVTLAIAKELKALLDADPNFKAVMTRKGDYFIQLPERTEIARKNKANYLVSIHADSSPSSDNLRGASVWVLSNRRANDELGKWLEDHEKQSELLGGAGSVLSNNQERYLNQTVLDLQFSHSQRSGYELGKTVLGKMRNITQLAKNSPQHASLSVLRSPDIPSILVETGFLSNATEEQKLATKAYRRQVAQAIYQGLVDYRRKLPNQGNKAVYKEIKTERKSDEKVTKTSEKSVSKETEKKSKTDDNKSTKDKTSSKEKVQSAVEKTKSTTTNKKESSKEAKEIKSTKTEKGEKIVNPNASFHVVQQDETLYSIARMYKTTPEKLSQLNNIKENKIVVGKKLKLK</sequence>
<name>A0A328C1V6_9PAST</name>
<comment type="caution">
    <text evidence="9">The sequence shown here is derived from an EMBL/GenBank/DDBJ whole genome shotgun (WGS) entry which is preliminary data.</text>
</comment>
<feature type="chain" id="PRO_5016331488" description="N-acetylmuramoyl-L-alanine amidase" evidence="7">
    <location>
        <begin position="22"/>
        <end position="392"/>
    </location>
</feature>
<evidence type="ECO:0000313" key="9">
    <source>
        <dbReference type="EMBL" id="RAL18494.1"/>
    </source>
</evidence>
<feature type="domain" description="LysM" evidence="8">
    <location>
        <begin position="348"/>
        <end position="391"/>
    </location>
</feature>
<dbReference type="Gene3D" id="3.10.350.10">
    <property type="entry name" value="LysM domain"/>
    <property type="match status" value="1"/>
</dbReference>
<dbReference type="Gene3D" id="3.40.630.40">
    <property type="entry name" value="Zn-dependent exopeptidases"/>
    <property type="match status" value="1"/>
</dbReference>
<dbReference type="InterPro" id="IPR002508">
    <property type="entry name" value="MurNAc-LAA_cat"/>
</dbReference>
<dbReference type="InterPro" id="IPR036779">
    <property type="entry name" value="LysM_dom_sf"/>
</dbReference>
<evidence type="ECO:0000256" key="7">
    <source>
        <dbReference type="SAM" id="SignalP"/>
    </source>
</evidence>
<dbReference type="CDD" id="cd00118">
    <property type="entry name" value="LysM"/>
    <property type="match status" value="1"/>
</dbReference>
<dbReference type="EC" id="3.5.1.28" evidence="3"/>
<dbReference type="Proteomes" id="UP000248689">
    <property type="component" value="Unassembled WGS sequence"/>
</dbReference>
<keyword evidence="4" id="KW-0378">Hydrolase</keyword>
<evidence type="ECO:0000256" key="3">
    <source>
        <dbReference type="ARBA" id="ARBA00011901"/>
    </source>
</evidence>
<dbReference type="GO" id="GO:0009253">
    <property type="term" value="P:peptidoglycan catabolic process"/>
    <property type="evidence" value="ECO:0007669"/>
    <property type="project" value="InterPro"/>
</dbReference>
<accession>A0A328C1V6</accession>